<protein>
    <submittedName>
        <fullName evidence="1">Uncharacterized protein</fullName>
    </submittedName>
</protein>
<evidence type="ECO:0000313" key="1">
    <source>
        <dbReference type="EMBL" id="MPC30420.1"/>
    </source>
</evidence>
<organism evidence="1 2">
    <name type="scientific">Portunus trituberculatus</name>
    <name type="common">Swimming crab</name>
    <name type="synonym">Neptunus trituberculatus</name>
    <dbReference type="NCBI Taxonomy" id="210409"/>
    <lineage>
        <taxon>Eukaryota</taxon>
        <taxon>Metazoa</taxon>
        <taxon>Ecdysozoa</taxon>
        <taxon>Arthropoda</taxon>
        <taxon>Crustacea</taxon>
        <taxon>Multicrustacea</taxon>
        <taxon>Malacostraca</taxon>
        <taxon>Eumalacostraca</taxon>
        <taxon>Eucarida</taxon>
        <taxon>Decapoda</taxon>
        <taxon>Pleocyemata</taxon>
        <taxon>Brachyura</taxon>
        <taxon>Eubrachyura</taxon>
        <taxon>Portunoidea</taxon>
        <taxon>Portunidae</taxon>
        <taxon>Portuninae</taxon>
        <taxon>Portunus</taxon>
    </lineage>
</organism>
<dbReference type="Proteomes" id="UP000324222">
    <property type="component" value="Unassembled WGS sequence"/>
</dbReference>
<comment type="caution">
    <text evidence="1">The sequence shown here is derived from an EMBL/GenBank/DDBJ whole genome shotgun (WGS) entry which is preliminary data.</text>
</comment>
<name>A0A5B7E8K8_PORTR</name>
<proteinExistence type="predicted"/>
<gene>
    <name evidence="1" type="ORF">E2C01_023684</name>
</gene>
<reference evidence="1 2" key="1">
    <citation type="submission" date="2019-05" db="EMBL/GenBank/DDBJ databases">
        <title>Another draft genome of Portunus trituberculatus and its Hox gene families provides insights of decapod evolution.</title>
        <authorList>
            <person name="Jeong J.-H."/>
            <person name="Song I."/>
            <person name="Kim S."/>
            <person name="Choi T."/>
            <person name="Kim D."/>
            <person name="Ryu S."/>
            <person name="Kim W."/>
        </authorList>
    </citation>
    <scope>NUCLEOTIDE SEQUENCE [LARGE SCALE GENOMIC DNA]</scope>
    <source>
        <tissue evidence="1">Muscle</tissue>
    </source>
</reference>
<keyword evidence="2" id="KW-1185">Reference proteome</keyword>
<sequence length="142" mass="15199">MSHPPQLLLLYHPPRYSLSLICEFSVSPTIAFLTTLNTPSSVRWSSFDCRSSTLLSTTPAENQIEVVCGEVRWGGCEVNGEGQAEHTPCYTLSGGRQGHQQQGGVNGEVGVSKGVFLSVSELDLTSRDKLCVGKEGDGSVVV</sequence>
<dbReference type="EMBL" id="VSRR010002250">
    <property type="protein sequence ID" value="MPC30420.1"/>
    <property type="molecule type" value="Genomic_DNA"/>
</dbReference>
<accession>A0A5B7E8K8</accession>
<evidence type="ECO:0000313" key="2">
    <source>
        <dbReference type="Proteomes" id="UP000324222"/>
    </source>
</evidence>
<dbReference type="AlphaFoldDB" id="A0A5B7E8K8"/>